<evidence type="ECO:0000313" key="1">
    <source>
        <dbReference type="EMBL" id="DAD84672.1"/>
    </source>
</evidence>
<reference evidence="1" key="1">
    <citation type="journal article" date="2021" name="Proc. Natl. Acad. Sci. U.S.A.">
        <title>A Catalog of Tens of Thousands of Viruses from Human Metagenomes Reveals Hidden Associations with Chronic Diseases.</title>
        <authorList>
            <person name="Tisza M.J."/>
            <person name="Buck C.B."/>
        </authorList>
    </citation>
    <scope>NUCLEOTIDE SEQUENCE</scope>
    <source>
        <strain evidence="1">CtOAa14</strain>
    </source>
</reference>
<dbReference type="EMBL" id="BK014964">
    <property type="protein sequence ID" value="DAD84672.1"/>
    <property type="molecule type" value="Genomic_DNA"/>
</dbReference>
<name>A0A8S5MRA7_9CAUD</name>
<protein>
    <submittedName>
        <fullName evidence="1">Uncharacterized protein</fullName>
    </submittedName>
</protein>
<organism evidence="1">
    <name type="scientific">Myoviridae sp. ctOAa14</name>
    <dbReference type="NCBI Taxonomy" id="2826646"/>
    <lineage>
        <taxon>Viruses</taxon>
        <taxon>Duplodnaviria</taxon>
        <taxon>Heunggongvirae</taxon>
        <taxon>Uroviricota</taxon>
        <taxon>Caudoviricetes</taxon>
    </lineage>
</organism>
<accession>A0A8S5MRA7</accession>
<proteinExistence type="predicted"/>
<sequence length="161" mass="19315">MRILWIVRFSSAFQEDIMDLLAFVKASERLLQVLSKKALKPCIRNEADALRALCSAYWTEQERLKTCRPDYAQVVAIIKRHHMRGKNQWNEKVEVELLPGDLLLIKDFGRDCLYCYTTDISRVWLRFYLRDEGEYYDRKYVTRARLLELERRTNHRPTGRQ</sequence>